<evidence type="ECO:0000256" key="1">
    <source>
        <dbReference type="ARBA" id="ARBA00004173"/>
    </source>
</evidence>
<dbReference type="GO" id="GO:1990904">
    <property type="term" value="C:ribonucleoprotein complex"/>
    <property type="evidence" value="ECO:0007669"/>
    <property type="project" value="UniProtKB-KW"/>
</dbReference>
<evidence type="ECO:0000256" key="4">
    <source>
        <dbReference type="ARBA" id="ARBA00023274"/>
    </source>
</evidence>
<dbReference type="InterPro" id="IPR036249">
    <property type="entry name" value="Thioredoxin-like_sf"/>
</dbReference>
<organism evidence="5 6">
    <name type="scientific">Smittium megazygosporum</name>
    <dbReference type="NCBI Taxonomy" id="133381"/>
    <lineage>
        <taxon>Eukaryota</taxon>
        <taxon>Fungi</taxon>
        <taxon>Fungi incertae sedis</taxon>
        <taxon>Zoopagomycota</taxon>
        <taxon>Kickxellomycotina</taxon>
        <taxon>Harpellomycetes</taxon>
        <taxon>Harpellales</taxon>
        <taxon>Legeriomycetaceae</taxon>
        <taxon>Smittium</taxon>
    </lineage>
</organism>
<evidence type="ECO:0000256" key="3">
    <source>
        <dbReference type="ARBA" id="ARBA00023128"/>
    </source>
</evidence>
<evidence type="ECO:0000313" key="6">
    <source>
        <dbReference type="Proteomes" id="UP000245609"/>
    </source>
</evidence>
<dbReference type="GO" id="GO:0005840">
    <property type="term" value="C:ribosome"/>
    <property type="evidence" value="ECO:0007669"/>
    <property type="project" value="UniProtKB-KW"/>
</dbReference>
<keyword evidence="2" id="KW-0689">Ribosomal protein</keyword>
<dbReference type="STRING" id="133381.A0A2T9ZBM4"/>
<comment type="subcellular location">
    <subcellularLocation>
        <location evidence="1">Mitochondrion</location>
    </subcellularLocation>
</comment>
<gene>
    <name evidence="5" type="ORF">BB560_003572</name>
</gene>
<proteinExistence type="predicted"/>
<dbReference type="EMBL" id="MBFS01000668">
    <property type="protein sequence ID" value="PVV01988.1"/>
    <property type="molecule type" value="Genomic_DNA"/>
</dbReference>
<reference evidence="5 6" key="1">
    <citation type="journal article" date="2018" name="MBio">
        <title>Comparative Genomics Reveals the Core Gene Toolbox for the Fungus-Insect Symbiosis.</title>
        <authorList>
            <person name="Wang Y."/>
            <person name="Stata M."/>
            <person name="Wang W."/>
            <person name="Stajich J.E."/>
            <person name="White M.M."/>
            <person name="Moncalvo J.M."/>
        </authorList>
    </citation>
    <scope>NUCLEOTIDE SEQUENCE [LARGE SCALE GENOMIC DNA]</scope>
    <source>
        <strain evidence="5 6">SC-DP-2</strain>
    </source>
</reference>
<evidence type="ECO:0000313" key="5">
    <source>
        <dbReference type="EMBL" id="PVV01988.1"/>
    </source>
</evidence>
<evidence type="ECO:0000256" key="2">
    <source>
        <dbReference type="ARBA" id="ARBA00022980"/>
    </source>
</evidence>
<dbReference type="SUPFAM" id="SSF52833">
    <property type="entry name" value="Thioredoxin-like"/>
    <property type="match status" value="1"/>
</dbReference>
<protein>
    <recommendedName>
        <fullName evidence="7">Ribosomal protein/NADH dehydrogenase domain-containing protein</fullName>
    </recommendedName>
</protein>
<dbReference type="Proteomes" id="UP000245609">
    <property type="component" value="Unassembled WGS sequence"/>
</dbReference>
<dbReference type="PANTHER" id="PTHR13274:SF2">
    <property type="entry name" value="SMALL RIBOSOMAL SUBUNIT PROTEIN MS25"/>
    <property type="match status" value="1"/>
</dbReference>
<keyword evidence="6" id="KW-1185">Reference proteome</keyword>
<dbReference type="GO" id="GO:0003735">
    <property type="term" value="F:structural constituent of ribosome"/>
    <property type="evidence" value="ECO:0007669"/>
    <property type="project" value="InterPro"/>
</dbReference>
<comment type="caution">
    <text evidence="5">The sequence shown here is derived from an EMBL/GenBank/DDBJ whole genome shotgun (WGS) entry which is preliminary data.</text>
</comment>
<accession>A0A2T9ZBM4</accession>
<feature type="non-terminal residue" evidence="5">
    <location>
        <position position="1"/>
    </location>
</feature>
<sequence length="104" mass="11688">HHVRFRMERYTSLVSKLTSGSAAVVLKPGVKKIALNFCNNTRSHGARKDFPVLKYNNPNVEFSAVLPKEPIKPFLLIELESGPKKIDITGMHSKKILQTMLESV</sequence>
<dbReference type="PANTHER" id="PTHR13274">
    <property type="entry name" value="MITOCHONDRIAL RIBOSOMAL PROTEIN S25"/>
    <property type="match status" value="1"/>
</dbReference>
<keyword evidence="4" id="KW-0687">Ribonucleoprotein</keyword>
<dbReference type="Gene3D" id="3.40.30.10">
    <property type="entry name" value="Glutaredoxin"/>
    <property type="match status" value="1"/>
</dbReference>
<dbReference type="GO" id="GO:0005739">
    <property type="term" value="C:mitochondrion"/>
    <property type="evidence" value="ECO:0007669"/>
    <property type="project" value="UniProtKB-SubCell"/>
</dbReference>
<dbReference type="AlphaFoldDB" id="A0A2T9ZBM4"/>
<dbReference type="OrthoDB" id="1696305at2759"/>
<evidence type="ECO:0008006" key="7">
    <source>
        <dbReference type="Google" id="ProtNLM"/>
    </source>
</evidence>
<keyword evidence="3" id="KW-0496">Mitochondrion</keyword>
<dbReference type="InterPro" id="IPR040049">
    <property type="entry name" value="Ribosomal_mS25/mL61"/>
</dbReference>
<name>A0A2T9ZBM4_9FUNG</name>